<keyword evidence="2" id="KW-1185">Reference proteome</keyword>
<protein>
    <submittedName>
        <fullName evidence="1">Methyltransferase domain-containing protein</fullName>
    </submittedName>
</protein>
<name>A0A844YHU7_9SPHN</name>
<accession>A0A844YHU7</accession>
<dbReference type="InterPro" id="IPR029063">
    <property type="entry name" value="SAM-dependent_MTases_sf"/>
</dbReference>
<gene>
    <name evidence="1" type="ORF">GRI48_08785</name>
</gene>
<comment type="caution">
    <text evidence="1">The sequence shown here is derived from an EMBL/GenBank/DDBJ whole genome shotgun (WGS) entry which is preliminary data.</text>
</comment>
<reference evidence="1 2" key="1">
    <citation type="submission" date="2019-12" db="EMBL/GenBank/DDBJ databases">
        <title>Genomic-based taxomic classification of the family Erythrobacteraceae.</title>
        <authorList>
            <person name="Xu L."/>
        </authorList>
    </citation>
    <scope>NUCLEOTIDE SEQUENCE [LARGE SCALE GENOMIC DNA]</scope>
    <source>
        <strain evidence="1 2">MCCC 1A09965</strain>
    </source>
</reference>
<dbReference type="GO" id="GO:0032259">
    <property type="term" value="P:methylation"/>
    <property type="evidence" value="ECO:0007669"/>
    <property type="project" value="UniProtKB-KW"/>
</dbReference>
<evidence type="ECO:0000313" key="1">
    <source>
        <dbReference type="EMBL" id="MXO63105.1"/>
    </source>
</evidence>
<organism evidence="1 2">
    <name type="scientific">Qipengyuania oceanensis</name>
    <dbReference type="NCBI Taxonomy" id="1463597"/>
    <lineage>
        <taxon>Bacteria</taxon>
        <taxon>Pseudomonadati</taxon>
        <taxon>Pseudomonadota</taxon>
        <taxon>Alphaproteobacteria</taxon>
        <taxon>Sphingomonadales</taxon>
        <taxon>Erythrobacteraceae</taxon>
        <taxon>Qipengyuania</taxon>
    </lineage>
</organism>
<dbReference type="SUPFAM" id="SSF53335">
    <property type="entry name" value="S-adenosyl-L-methionine-dependent methyltransferases"/>
    <property type="match status" value="1"/>
</dbReference>
<dbReference type="EMBL" id="WTYN01000001">
    <property type="protein sequence ID" value="MXO63105.1"/>
    <property type="molecule type" value="Genomic_DNA"/>
</dbReference>
<dbReference type="AlphaFoldDB" id="A0A844YHU7"/>
<dbReference type="RefSeq" id="WP_160674182.1">
    <property type="nucleotide sequence ID" value="NZ_WTYN01000001.1"/>
</dbReference>
<sequence length="244" mass="26733">MLRNILRGALRAGAAVGAAQHETASDGFNRQSMRHTTVADKVASRIHDRSSRVLDVGCGKGGLSKHLAARGFTHLSGCDWLPQDQVDAMPDGFSYRRVDLNAEALSAYRDAEFDAIVASDVLEHLENPASILREIARVLTPGGLAFVSLPNAFNVVERVAWLARGNSTRYKTESSPEEFGHISILSSDVLRSLARRAGLEVCESSGGYFYLDGFFIMPKKEFSPRFSYNIIWTLRKPAKADASS</sequence>
<dbReference type="Gene3D" id="3.40.50.150">
    <property type="entry name" value="Vaccinia Virus protein VP39"/>
    <property type="match status" value="1"/>
</dbReference>
<dbReference type="CDD" id="cd02440">
    <property type="entry name" value="AdoMet_MTases"/>
    <property type="match status" value="1"/>
</dbReference>
<proteinExistence type="predicted"/>
<evidence type="ECO:0000313" key="2">
    <source>
        <dbReference type="Proteomes" id="UP000445582"/>
    </source>
</evidence>
<keyword evidence="1" id="KW-0808">Transferase</keyword>
<dbReference type="PANTHER" id="PTHR43861">
    <property type="entry name" value="TRANS-ACONITATE 2-METHYLTRANSFERASE-RELATED"/>
    <property type="match status" value="1"/>
</dbReference>
<dbReference type="OrthoDB" id="7583028at2"/>
<dbReference type="Proteomes" id="UP000445582">
    <property type="component" value="Unassembled WGS sequence"/>
</dbReference>
<keyword evidence="1" id="KW-0489">Methyltransferase</keyword>
<dbReference type="Pfam" id="PF13489">
    <property type="entry name" value="Methyltransf_23"/>
    <property type="match status" value="1"/>
</dbReference>
<dbReference type="GO" id="GO:0008168">
    <property type="term" value="F:methyltransferase activity"/>
    <property type="evidence" value="ECO:0007669"/>
    <property type="project" value="UniProtKB-KW"/>
</dbReference>